<dbReference type="FunFam" id="1.10.238.10:FF:000003">
    <property type="entry name" value="Calmodulin A"/>
    <property type="match status" value="1"/>
</dbReference>
<dbReference type="InterPro" id="IPR002048">
    <property type="entry name" value="EF_hand_dom"/>
</dbReference>
<feature type="domain" description="EF-hand" evidence="5">
    <location>
        <begin position="155"/>
        <end position="189"/>
    </location>
</feature>
<dbReference type="PROSITE" id="PS50222">
    <property type="entry name" value="EF_HAND_2"/>
    <property type="match status" value="2"/>
</dbReference>
<dbReference type="Proteomes" id="UP000325081">
    <property type="component" value="Unassembled WGS sequence"/>
</dbReference>
<organism evidence="6 7">
    <name type="scientific">Striga asiatica</name>
    <name type="common">Asiatic witchweed</name>
    <name type="synonym">Buchnera asiatica</name>
    <dbReference type="NCBI Taxonomy" id="4170"/>
    <lineage>
        <taxon>Eukaryota</taxon>
        <taxon>Viridiplantae</taxon>
        <taxon>Streptophyta</taxon>
        <taxon>Embryophyta</taxon>
        <taxon>Tracheophyta</taxon>
        <taxon>Spermatophyta</taxon>
        <taxon>Magnoliopsida</taxon>
        <taxon>eudicotyledons</taxon>
        <taxon>Gunneridae</taxon>
        <taxon>Pentapetalae</taxon>
        <taxon>asterids</taxon>
        <taxon>lamiids</taxon>
        <taxon>Lamiales</taxon>
        <taxon>Orobanchaceae</taxon>
        <taxon>Buchnereae</taxon>
        <taxon>Striga</taxon>
    </lineage>
</organism>
<comment type="caution">
    <text evidence="6">The sequence shown here is derived from an EMBL/GenBank/DDBJ whole genome shotgun (WGS) entry which is preliminary data.</text>
</comment>
<reference evidence="7" key="1">
    <citation type="journal article" date="2019" name="Curr. Biol.">
        <title>Genome Sequence of Striga asiatica Provides Insight into the Evolution of Plant Parasitism.</title>
        <authorList>
            <person name="Yoshida S."/>
            <person name="Kim S."/>
            <person name="Wafula E.K."/>
            <person name="Tanskanen J."/>
            <person name="Kim Y.M."/>
            <person name="Honaas L."/>
            <person name="Yang Z."/>
            <person name="Spallek T."/>
            <person name="Conn C.E."/>
            <person name="Ichihashi Y."/>
            <person name="Cheong K."/>
            <person name="Cui S."/>
            <person name="Der J.P."/>
            <person name="Gundlach H."/>
            <person name="Jiao Y."/>
            <person name="Hori C."/>
            <person name="Ishida J.K."/>
            <person name="Kasahara H."/>
            <person name="Kiba T."/>
            <person name="Kim M.S."/>
            <person name="Koo N."/>
            <person name="Laohavisit A."/>
            <person name="Lee Y.H."/>
            <person name="Lumba S."/>
            <person name="McCourt P."/>
            <person name="Mortimer J.C."/>
            <person name="Mutuku J.M."/>
            <person name="Nomura T."/>
            <person name="Sasaki-Sekimoto Y."/>
            <person name="Seto Y."/>
            <person name="Wang Y."/>
            <person name="Wakatake T."/>
            <person name="Sakakibara H."/>
            <person name="Demura T."/>
            <person name="Yamaguchi S."/>
            <person name="Yoneyama K."/>
            <person name="Manabe R.I."/>
            <person name="Nelson D.C."/>
            <person name="Schulman A.H."/>
            <person name="Timko M.P."/>
            <person name="dePamphilis C.W."/>
            <person name="Choi D."/>
            <person name="Shirasu K."/>
        </authorList>
    </citation>
    <scope>NUCLEOTIDE SEQUENCE [LARGE SCALE GENOMIC DNA]</scope>
    <source>
        <strain evidence="7">cv. UVA1</strain>
    </source>
</reference>
<feature type="domain" description="EF-hand" evidence="5">
    <location>
        <begin position="117"/>
        <end position="152"/>
    </location>
</feature>
<keyword evidence="4" id="KW-0472">Membrane</keyword>
<dbReference type="SMART" id="SM00054">
    <property type="entry name" value="EFh"/>
    <property type="match status" value="2"/>
</dbReference>
<sequence>MSLINLSKLQILDIISINFGTLQLAVLIVGLIELLVLLDRKKVSGFFLGFYSLLLTPVHDSTLTTRKSSNSEQEKEGAVSRGDLEVVLKSLGLFREGNIPARLDSNDILKMFEEKSVGLGEIKEAFDVFDENGDGFIDAMELGKILCALGFGEGLDVERCRKMIGAFDENRDGKIDFDEFVKFMGNSFY</sequence>
<proteinExistence type="predicted"/>
<dbReference type="SUPFAM" id="SSF47473">
    <property type="entry name" value="EF-hand"/>
    <property type="match status" value="1"/>
</dbReference>
<keyword evidence="2" id="KW-0677">Repeat</keyword>
<dbReference type="InterPro" id="IPR039647">
    <property type="entry name" value="EF_hand_pair_protein_CML-like"/>
</dbReference>
<dbReference type="Gene3D" id="1.10.238.10">
    <property type="entry name" value="EF-hand"/>
    <property type="match status" value="1"/>
</dbReference>
<dbReference type="GO" id="GO:0005509">
    <property type="term" value="F:calcium ion binding"/>
    <property type="evidence" value="ECO:0007669"/>
    <property type="project" value="InterPro"/>
</dbReference>
<dbReference type="OrthoDB" id="26525at2759"/>
<dbReference type="PROSITE" id="PS00018">
    <property type="entry name" value="EF_HAND_1"/>
    <property type="match status" value="2"/>
</dbReference>
<dbReference type="InterPro" id="IPR018247">
    <property type="entry name" value="EF_Hand_1_Ca_BS"/>
</dbReference>
<dbReference type="EMBL" id="BKCP01007327">
    <property type="protein sequence ID" value="GER45841.1"/>
    <property type="molecule type" value="Genomic_DNA"/>
</dbReference>
<feature type="transmembrane region" description="Helical" evidence="4">
    <location>
        <begin position="15"/>
        <end position="38"/>
    </location>
</feature>
<keyword evidence="4" id="KW-1133">Transmembrane helix</keyword>
<evidence type="ECO:0000313" key="7">
    <source>
        <dbReference type="Proteomes" id="UP000325081"/>
    </source>
</evidence>
<evidence type="ECO:0000256" key="3">
    <source>
        <dbReference type="ARBA" id="ARBA00022837"/>
    </source>
</evidence>
<evidence type="ECO:0000256" key="4">
    <source>
        <dbReference type="SAM" id="Phobius"/>
    </source>
</evidence>
<keyword evidence="1" id="KW-0479">Metal-binding</keyword>
<gene>
    <name evidence="6" type="ORF">STAS_22822</name>
</gene>
<keyword evidence="7" id="KW-1185">Reference proteome</keyword>
<dbReference type="PANTHER" id="PTHR10891">
    <property type="entry name" value="EF-HAND CALCIUM-BINDING DOMAIN CONTAINING PROTEIN"/>
    <property type="match status" value="1"/>
</dbReference>
<evidence type="ECO:0000259" key="5">
    <source>
        <dbReference type="PROSITE" id="PS50222"/>
    </source>
</evidence>
<dbReference type="Pfam" id="PF13499">
    <property type="entry name" value="EF-hand_7"/>
    <property type="match status" value="1"/>
</dbReference>
<keyword evidence="3" id="KW-0106">Calcium</keyword>
<protein>
    <submittedName>
        <fullName evidence="6">Calcium-binding EF-hand family protein</fullName>
    </submittedName>
</protein>
<dbReference type="CDD" id="cd00051">
    <property type="entry name" value="EFh"/>
    <property type="match status" value="1"/>
</dbReference>
<evidence type="ECO:0000256" key="1">
    <source>
        <dbReference type="ARBA" id="ARBA00022723"/>
    </source>
</evidence>
<evidence type="ECO:0000256" key="2">
    <source>
        <dbReference type="ARBA" id="ARBA00022737"/>
    </source>
</evidence>
<accession>A0A5A7QPJ4</accession>
<name>A0A5A7QPJ4_STRAF</name>
<dbReference type="AlphaFoldDB" id="A0A5A7QPJ4"/>
<dbReference type="InterPro" id="IPR011992">
    <property type="entry name" value="EF-hand-dom_pair"/>
</dbReference>
<keyword evidence="4" id="KW-0812">Transmembrane</keyword>
<evidence type="ECO:0000313" key="6">
    <source>
        <dbReference type="EMBL" id="GER45841.1"/>
    </source>
</evidence>